<keyword evidence="10" id="KW-1208">Phospholipid metabolism</keyword>
<comment type="similarity">
    <text evidence="2 12">Belongs to the CDP-alcohol phosphatidyltransferase class-I family.</text>
</comment>
<feature type="transmembrane region" description="Helical" evidence="14">
    <location>
        <begin position="28"/>
        <end position="48"/>
    </location>
</feature>
<evidence type="ECO:0000256" key="9">
    <source>
        <dbReference type="ARBA" id="ARBA00023209"/>
    </source>
</evidence>
<dbReference type="Pfam" id="PF01066">
    <property type="entry name" value="CDP-OH_P_transf"/>
    <property type="match status" value="1"/>
</dbReference>
<evidence type="ECO:0000256" key="4">
    <source>
        <dbReference type="ARBA" id="ARBA00022679"/>
    </source>
</evidence>
<evidence type="ECO:0000256" key="1">
    <source>
        <dbReference type="ARBA" id="ARBA00004141"/>
    </source>
</evidence>
<dbReference type="InterPro" id="IPR043130">
    <property type="entry name" value="CDP-OH_PTrfase_TM_dom"/>
</dbReference>
<comment type="subcellular location">
    <subcellularLocation>
        <location evidence="1">Membrane</location>
        <topology evidence="1">Multi-pass membrane protein</topology>
    </subcellularLocation>
</comment>
<dbReference type="PANTHER" id="PTHR14269">
    <property type="entry name" value="CDP-DIACYLGLYCEROL--GLYCEROL-3-PHOSPHATE 3-PHOSPHATIDYLTRANSFERASE-RELATED"/>
    <property type="match status" value="1"/>
</dbReference>
<proteinExistence type="inferred from homology"/>
<name>A0A346Y0K5_9ACTN</name>
<evidence type="ECO:0000256" key="12">
    <source>
        <dbReference type="RuleBase" id="RU003750"/>
    </source>
</evidence>
<dbReference type="InterPro" id="IPR050324">
    <property type="entry name" value="CDP-alcohol_PTase-I"/>
</dbReference>
<evidence type="ECO:0000256" key="6">
    <source>
        <dbReference type="ARBA" id="ARBA00022989"/>
    </source>
</evidence>
<dbReference type="Proteomes" id="UP000264006">
    <property type="component" value="Chromosome"/>
</dbReference>
<dbReference type="Gene3D" id="1.20.120.1760">
    <property type="match status" value="1"/>
</dbReference>
<feature type="region of interest" description="Disordered" evidence="13">
    <location>
        <begin position="1"/>
        <end position="21"/>
    </location>
</feature>
<evidence type="ECO:0000256" key="2">
    <source>
        <dbReference type="ARBA" id="ARBA00010441"/>
    </source>
</evidence>
<dbReference type="KEGG" id="euz:DVS28_a3327"/>
<keyword evidence="5 14" id="KW-0812">Transmembrane</keyword>
<evidence type="ECO:0000313" key="16">
    <source>
        <dbReference type="Proteomes" id="UP000264006"/>
    </source>
</evidence>
<keyword evidence="4 12" id="KW-0808">Transferase</keyword>
<protein>
    <recommendedName>
        <fullName evidence="11">CDP-diacylglycerol--glycerol-3-phosphate 3-phosphatidyltransferase</fullName>
        <ecNumber evidence="11">2.7.8.5</ecNumber>
    </recommendedName>
</protein>
<evidence type="ECO:0000256" key="11">
    <source>
        <dbReference type="NCBIfam" id="TIGR00560"/>
    </source>
</evidence>
<feature type="compositionally biased region" description="Basic and acidic residues" evidence="13">
    <location>
        <begin position="1"/>
        <end position="13"/>
    </location>
</feature>
<dbReference type="NCBIfam" id="TIGR00560">
    <property type="entry name" value="pgsA"/>
    <property type="match status" value="1"/>
</dbReference>
<dbReference type="GO" id="GO:0046474">
    <property type="term" value="P:glycerophospholipid biosynthetic process"/>
    <property type="evidence" value="ECO:0007669"/>
    <property type="project" value="TreeGrafter"/>
</dbReference>
<reference evidence="15 16" key="1">
    <citation type="submission" date="2018-09" db="EMBL/GenBank/DDBJ databases">
        <title>Complete genome sequence of Euzebya sp. DY32-46 isolated from seawater of Pacific Ocean.</title>
        <authorList>
            <person name="Xu L."/>
            <person name="Wu Y.-H."/>
            <person name="Xu X.-W."/>
        </authorList>
    </citation>
    <scope>NUCLEOTIDE SEQUENCE [LARGE SCALE GENOMIC DNA]</scope>
    <source>
        <strain evidence="15 16">DY32-46</strain>
    </source>
</reference>
<evidence type="ECO:0000256" key="7">
    <source>
        <dbReference type="ARBA" id="ARBA00023098"/>
    </source>
</evidence>
<dbReference type="PROSITE" id="PS00379">
    <property type="entry name" value="CDP_ALCOHOL_P_TRANSF"/>
    <property type="match status" value="1"/>
</dbReference>
<keyword evidence="6 14" id="KW-1133">Transmembrane helix</keyword>
<dbReference type="EC" id="2.7.8.5" evidence="11"/>
<gene>
    <name evidence="15" type="ORF">DVS28_a3327</name>
</gene>
<keyword evidence="3" id="KW-0444">Lipid biosynthesis</keyword>
<feature type="transmembrane region" description="Helical" evidence="14">
    <location>
        <begin position="173"/>
        <end position="193"/>
    </location>
</feature>
<keyword evidence="7" id="KW-0443">Lipid metabolism</keyword>
<evidence type="ECO:0000256" key="13">
    <source>
        <dbReference type="SAM" id="MobiDB-lite"/>
    </source>
</evidence>
<evidence type="ECO:0000256" key="3">
    <source>
        <dbReference type="ARBA" id="ARBA00022516"/>
    </source>
</evidence>
<dbReference type="InterPro" id="IPR000462">
    <property type="entry name" value="CDP-OH_P_trans"/>
</dbReference>
<evidence type="ECO:0000256" key="10">
    <source>
        <dbReference type="ARBA" id="ARBA00023264"/>
    </source>
</evidence>
<evidence type="ECO:0000256" key="8">
    <source>
        <dbReference type="ARBA" id="ARBA00023136"/>
    </source>
</evidence>
<feature type="transmembrane region" description="Helical" evidence="14">
    <location>
        <begin position="60"/>
        <end position="80"/>
    </location>
</feature>
<dbReference type="UniPathway" id="UPA00085"/>
<dbReference type="PIRSF" id="PIRSF000847">
    <property type="entry name" value="Phos_ph_gly_syn"/>
    <property type="match status" value="1"/>
</dbReference>
<feature type="transmembrane region" description="Helical" evidence="14">
    <location>
        <begin position="100"/>
        <end position="124"/>
    </location>
</feature>
<dbReference type="OrthoDB" id="9796672at2"/>
<organism evidence="15 16">
    <name type="scientific">Euzebya pacifica</name>
    <dbReference type="NCBI Taxonomy" id="1608957"/>
    <lineage>
        <taxon>Bacteria</taxon>
        <taxon>Bacillati</taxon>
        <taxon>Actinomycetota</taxon>
        <taxon>Nitriliruptoria</taxon>
        <taxon>Euzebyales</taxon>
    </lineage>
</organism>
<accession>A0A346Y0K5</accession>
<dbReference type="PANTHER" id="PTHR14269:SF62">
    <property type="entry name" value="CDP-DIACYLGLYCEROL--GLYCEROL-3-PHOSPHATE 3-PHOSPHATIDYLTRANSFERASE 1, CHLOROPLASTIC"/>
    <property type="match status" value="1"/>
</dbReference>
<dbReference type="RefSeq" id="WP_114592408.1">
    <property type="nucleotide sequence ID" value="NZ_CP031165.1"/>
</dbReference>
<keyword evidence="8 14" id="KW-0472">Membrane</keyword>
<dbReference type="AlphaFoldDB" id="A0A346Y0K5"/>
<sequence length="211" mass="22346">MADTDHSDGDDPRGGATAATAEPSPLNLANAFTFLRVLLVPVIGVLLARSTGDAGTVTRWWAFGIFVFAALTDSIDGWVARRLVGVTRWGQLADPLADKLLIIGSLAILAALGELPWWAVLVIIAREVFVTWQRGSLLRDHDVVMPASVWGKVKTVTQVIAVTLYLYPGVADVAFVALLVAVAATVGSGLEYLARVQRLRQEAVAAATGGS</sequence>
<evidence type="ECO:0000256" key="5">
    <source>
        <dbReference type="ARBA" id="ARBA00022692"/>
    </source>
</evidence>
<dbReference type="InterPro" id="IPR004570">
    <property type="entry name" value="Phosphatidylglycerol_P_synth"/>
</dbReference>
<dbReference type="EMBL" id="CP031165">
    <property type="protein sequence ID" value="AXV08002.1"/>
    <property type="molecule type" value="Genomic_DNA"/>
</dbReference>
<dbReference type="GO" id="GO:0008444">
    <property type="term" value="F:CDP-diacylglycerol-glycerol-3-phosphate 3-phosphatidyltransferase activity"/>
    <property type="evidence" value="ECO:0007669"/>
    <property type="project" value="UniProtKB-UniRule"/>
</dbReference>
<dbReference type="GO" id="GO:0016020">
    <property type="term" value="C:membrane"/>
    <property type="evidence" value="ECO:0007669"/>
    <property type="project" value="UniProtKB-SubCell"/>
</dbReference>
<evidence type="ECO:0000256" key="14">
    <source>
        <dbReference type="SAM" id="Phobius"/>
    </source>
</evidence>
<keyword evidence="9" id="KW-0594">Phospholipid biosynthesis</keyword>
<keyword evidence="16" id="KW-1185">Reference proteome</keyword>
<evidence type="ECO:0000313" key="15">
    <source>
        <dbReference type="EMBL" id="AXV08002.1"/>
    </source>
</evidence>
<dbReference type="InterPro" id="IPR048254">
    <property type="entry name" value="CDP_ALCOHOL_P_TRANSF_CS"/>
</dbReference>